<dbReference type="Pfam" id="PF10208">
    <property type="entry name" value="ARMET_C"/>
    <property type="match status" value="1"/>
</dbReference>
<dbReference type="InterPro" id="IPR019345">
    <property type="entry name" value="ARMET_C"/>
</dbReference>
<evidence type="ECO:0000259" key="3">
    <source>
        <dbReference type="Pfam" id="PF10208"/>
    </source>
</evidence>
<feature type="transmembrane region" description="Helical" evidence="1">
    <location>
        <begin position="51"/>
        <end position="72"/>
    </location>
</feature>
<proteinExistence type="predicted"/>
<keyword evidence="1" id="KW-0812">Transmembrane</keyword>
<keyword evidence="2" id="KW-0732">Signal</keyword>
<protein>
    <recommendedName>
        <fullName evidence="3">ARMET C-terminal domain-containing protein</fullName>
    </recommendedName>
</protein>
<feature type="signal peptide" evidence="2">
    <location>
        <begin position="1"/>
        <end position="23"/>
    </location>
</feature>
<dbReference type="Gene3D" id="1.10.720.30">
    <property type="entry name" value="SAP domain"/>
    <property type="match status" value="1"/>
</dbReference>
<dbReference type="EMBL" id="KC544883">
    <property type="protein sequence ID" value="AGN32945.1"/>
    <property type="molecule type" value="Genomic_DNA"/>
</dbReference>
<evidence type="ECO:0000313" key="4">
    <source>
        <dbReference type="EMBL" id="AGN32945.1"/>
    </source>
</evidence>
<accession>R9TJN8</accession>
<name>R9TJN8_TRYRA</name>
<keyword evidence="1" id="KW-0472">Membrane</keyword>
<keyword evidence="1" id="KW-1133">Transmembrane helix</keyword>
<dbReference type="InterPro" id="IPR036361">
    <property type="entry name" value="SAP_dom_sf"/>
</dbReference>
<evidence type="ECO:0000256" key="2">
    <source>
        <dbReference type="SAM" id="SignalP"/>
    </source>
</evidence>
<feature type="domain" description="ARMET C-terminal" evidence="3">
    <location>
        <begin position="77"/>
        <end position="107"/>
    </location>
</feature>
<sequence>MCVFIHCVFLLAFLLCFACSAWGSPFHLPRGVAVCAKHIVQMPHLRDRAAALPPLFVLLLLLLVFVGPADAAELTEADFKRMKIRDLRNFLEERGLTCVGCQEKADFSRHAYQNRDKKPLSEQGKREVPDAPFWVVWRDIAKEVCEEAVKKRGLDVTSTPQSAVCDALVYVTESFFMQHGKRTANKLRKKPDALLKTSHKGVYYDSGRLLLERLVNYCLASADHQVTCSSVSKLMTLAEEAKIVDLQGWMTNVGIENTNPMYELLDRRDDL</sequence>
<evidence type="ECO:0000256" key="1">
    <source>
        <dbReference type="SAM" id="Phobius"/>
    </source>
</evidence>
<dbReference type="AlphaFoldDB" id="R9TJN8"/>
<organism evidence="4">
    <name type="scientific">Trypanosoma rangeli</name>
    <dbReference type="NCBI Taxonomy" id="5698"/>
    <lineage>
        <taxon>Eukaryota</taxon>
        <taxon>Discoba</taxon>
        <taxon>Euglenozoa</taxon>
        <taxon>Kinetoplastea</taxon>
        <taxon>Metakinetoplastina</taxon>
        <taxon>Trypanosomatida</taxon>
        <taxon>Trypanosomatidae</taxon>
        <taxon>Trypanosoma</taxon>
        <taxon>Herpetosoma</taxon>
    </lineage>
</organism>
<feature type="chain" id="PRO_5004489586" description="ARMET C-terminal domain-containing protein" evidence="2">
    <location>
        <begin position="24"/>
        <end position="271"/>
    </location>
</feature>
<reference evidence="4" key="1">
    <citation type="submission" date="2013-01" db="EMBL/GenBank/DDBJ databases">
        <title>Unveiling the Trypanosoma rangeli genome, the neglected and avirulent trypanosome of mammals.</title>
        <authorList>
            <person name="Stoco P.H."/>
            <person name="Wagner G."/>
            <person name="Gerber A."/>
            <person name="Zaha A."/>
            <person name="Monteiro K.M."/>
            <person name="Thompson C."/>
            <person name="Bartholomeu D.C."/>
            <person name="Bahia D."/>
            <person name="Loreto E."/>
            <person name="Prestes E.B."/>
            <person name="De Moraes M.H."/>
            <person name="Lueckemeyer D.D."/>
            <person name="Lima F.M."/>
            <person name="Vallejo G.A."/>
            <person name="Silveira Filho J.F."/>
            <person name="Tyler K.M."/>
            <person name="Almeida L.G."/>
            <person name="Steindel M."/>
            <person name="Ortiz M.F.D.E."/>
            <person name="Siervo M.A."/>
            <person name="Cunha O.L.D.E."/>
            <person name="Neto R."/>
            <person name="Rodrigues-Luiz G."/>
            <person name="Teixeira S.M."/>
            <person name="Silva R."/>
            <person name="Murta S.M."/>
            <person name="Sincero T.C."/>
            <person name="Mendes T.A."/>
            <person name="Urmenyi T.P."/>
            <person name="Da Rocha W.D."/>
            <person name="Vasconcellos A.T."/>
            <person name="Grisard E.C."/>
        </authorList>
    </citation>
    <scope>NUCLEOTIDE SEQUENCE</scope>
</reference>
<dbReference type="SUPFAM" id="SSF68906">
    <property type="entry name" value="SAP domain"/>
    <property type="match status" value="1"/>
</dbReference>